<evidence type="ECO:0000313" key="1">
    <source>
        <dbReference type="EMBL" id="KAL2610628.1"/>
    </source>
</evidence>
<keyword evidence="2" id="KW-1185">Reference proteome</keyword>
<sequence>MHCHTRTHKLPEKWRDILLIPLVCSALACCAATNVRVSIRNDIHEGVPLRAICFIKFAFLVFYGEVETFEPAWFGHTDTWICDLSRFDMSVRKYSLDIRQVDLLDAQVVNGGVEWKVTESGLERLDPSNGVYSVVRSWVNRYPPSESSVFE</sequence>
<reference evidence="1 2" key="1">
    <citation type="submission" date="2024-09" db="EMBL/GenBank/DDBJ databases">
        <title>Chromosome-scale assembly of Riccia fluitans.</title>
        <authorList>
            <person name="Paukszto L."/>
            <person name="Sawicki J."/>
            <person name="Karawczyk K."/>
            <person name="Piernik-Szablinska J."/>
            <person name="Szczecinska M."/>
            <person name="Mazdziarz M."/>
        </authorList>
    </citation>
    <scope>NUCLEOTIDE SEQUENCE [LARGE SCALE GENOMIC DNA]</scope>
    <source>
        <strain evidence="1">Rf_01</strain>
        <tissue evidence="1">Aerial parts of the thallus</tissue>
    </source>
</reference>
<proteinExistence type="predicted"/>
<dbReference type="PROSITE" id="PS51257">
    <property type="entry name" value="PROKAR_LIPOPROTEIN"/>
    <property type="match status" value="1"/>
</dbReference>
<organism evidence="1 2">
    <name type="scientific">Riccia fluitans</name>
    <dbReference type="NCBI Taxonomy" id="41844"/>
    <lineage>
        <taxon>Eukaryota</taxon>
        <taxon>Viridiplantae</taxon>
        <taxon>Streptophyta</taxon>
        <taxon>Embryophyta</taxon>
        <taxon>Marchantiophyta</taxon>
        <taxon>Marchantiopsida</taxon>
        <taxon>Marchantiidae</taxon>
        <taxon>Marchantiales</taxon>
        <taxon>Ricciaceae</taxon>
        <taxon>Riccia</taxon>
    </lineage>
</organism>
<name>A0ABD1XNV1_9MARC</name>
<dbReference type="EMBL" id="JBHFFA010000008">
    <property type="protein sequence ID" value="KAL2610628.1"/>
    <property type="molecule type" value="Genomic_DNA"/>
</dbReference>
<evidence type="ECO:0000313" key="2">
    <source>
        <dbReference type="Proteomes" id="UP001605036"/>
    </source>
</evidence>
<dbReference type="Proteomes" id="UP001605036">
    <property type="component" value="Unassembled WGS sequence"/>
</dbReference>
<gene>
    <name evidence="1" type="ORF">R1flu_029201</name>
</gene>
<protein>
    <submittedName>
        <fullName evidence="1">Uncharacterized protein</fullName>
    </submittedName>
</protein>
<dbReference type="AlphaFoldDB" id="A0ABD1XNV1"/>
<comment type="caution">
    <text evidence="1">The sequence shown here is derived from an EMBL/GenBank/DDBJ whole genome shotgun (WGS) entry which is preliminary data.</text>
</comment>
<accession>A0ABD1XNV1</accession>